<proteinExistence type="inferred from homology"/>
<feature type="repeat" description="PPR" evidence="8">
    <location>
        <begin position="959"/>
        <end position="993"/>
    </location>
</feature>
<dbReference type="GO" id="GO:0031930">
    <property type="term" value="P:mitochondria-nucleus signaling pathway"/>
    <property type="evidence" value="ECO:0007669"/>
    <property type="project" value="TreeGrafter"/>
</dbReference>
<name>A0AAV1WQG5_LUPLU</name>
<evidence type="ECO:0000256" key="7">
    <source>
        <dbReference type="ARBA" id="ARBA00023242"/>
    </source>
</evidence>
<feature type="compositionally biased region" description="Acidic residues" evidence="9">
    <location>
        <begin position="837"/>
        <end position="847"/>
    </location>
</feature>
<evidence type="ECO:0000256" key="6">
    <source>
        <dbReference type="ARBA" id="ARBA00023163"/>
    </source>
</evidence>
<dbReference type="EMBL" id="CAXHTB010000008">
    <property type="protein sequence ID" value="CAL0311279.1"/>
    <property type="molecule type" value="Genomic_DNA"/>
</dbReference>
<gene>
    <name evidence="11" type="ORF">LLUT_LOCUS12339</name>
</gene>
<feature type="region of interest" description="Disordered" evidence="9">
    <location>
        <begin position="1"/>
        <end position="29"/>
    </location>
</feature>
<feature type="region of interest" description="Disordered" evidence="9">
    <location>
        <begin position="831"/>
        <end position="855"/>
    </location>
</feature>
<dbReference type="PROSITE" id="PS51375">
    <property type="entry name" value="PPR"/>
    <property type="match status" value="9"/>
</dbReference>
<dbReference type="NCBIfam" id="TIGR00756">
    <property type="entry name" value="PPR"/>
    <property type="match status" value="10"/>
</dbReference>
<feature type="repeat" description="PPR" evidence="8">
    <location>
        <begin position="924"/>
        <end position="958"/>
    </location>
</feature>
<dbReference type="GO" id="GO:0005634">
    <property type="term" value="C:nucleus"/>
    <property type="evidence" value="ECO:0007669"/>
    <property type="project" value="UniProtKB-SubCell"/>
</dbReference>
<feature type="repeat" description="PPR" evidence="8">
    <location>
        <begin position="647"/>
        <end position="681"/>
    </location>
</feature>
<dbReference type="SUPFAM" id="SSF101936">
    <property type="entry name" value="DNA-binding pseudobarrel domain"/>
    <property type="match status" value="1"/>
</dbReference>
<keyword evidence="4" id="KW-0805">Transcription regulation</keyword>
<dbReference type="Gene3D" id="1.25.40.10">
    <property type="entry name" value="Tetratricopeptide repeat domain"/>
    <property type="match status" value="7"/>
</dbReference>
<dbReference type="GO" id="GO:0009507">
    <property type="term" value="C:chloroplast"/>
    <property type="evidence" value="ECO:0007669"/>
    <property type="project" value="TreeGrafter"/>
</dbReference>
<dbReference type="GO" id="GO:0003677">
    <property type="term" value="F:DNA binding"/>
    <property type="evidence" value="ECO:0007669"/>
    <property type="project" value="UniProtKB-KW"/>
</dbReference>
<comment type="subcellular location">
    <subcellularLocation>
        <location evidence="1">Nucleus</location>
    </subcellularLocation>
</comment>
<feature type="repeat" description="PPR" evidence="8">
    <location>
        <begin position="682"/>
        <end position="716"/>
    </location>
</feature>
<feature type="repeat" description="PPR" evidence="8">
    <location>
        <begin position="994"/>
        <end position="1028"/>
    </location>
</feature>
<dbReference type="GO" id="GO:0010019">
    <property type="term" value="P:chloroplast-nucleus signaling pathway"/>
    <property type="evidence" value="ECO:0007669"/>
    <property type="project" value="TreeGrafter"/>
</dbReference>
<feature type="region of interest" description="Disordered" evidence="9">
    <location>
        <begin position="285"/>
        <end position="313"/>
    </location>
</feature>
<dbReference type="Pfam" id="PF01535">
    <property type="entry name" value="PPR"/>
    <property type="match status" value="1"/>
</dbReference>
<dbReference type="InterPro" id="IPR002885">
    <property type="entry name" value="PPR_rpt"/>
</dbReference>
<evidence type="ECO:0000256" key="2">
    <source>
        <dbReference type="ARBA" id="ARBA00007626"/>
    </source>
</evidence>
<comment type="similarity">
    <text evidence="2">Belongs to the PPR family. P subfamily.</text>
</comment>
<dbReference type="InterPro" id="IPR003340">
    <property type="entry name" value="B3_DNA-bd"/>
</dbReference>
<organism evidence="11 12">
    <name type="scientific">Lupinus luteus</name>
    <name type="common">European yellow lupine</name>
    <dbReference type="NCBI Taxonomy" id="3873"/>
    <lineage>
        <taxon>Eukaryota</taxon>
        <taxon>Viridiplantae</taxon>
        <taxon>Streptophyta</taxon>
        <taxon>Embryophyta</taxon>
        <taxon>Tracheophyta</taxon>
        <taxon>Spermatophyta</taxon>
        <taxon>Magnoliopsida</taxon>
        <taxon>eudicotyledons</taxon>
        <taxon>Gunneridae</taxon>
        <taxon>Pentapetalae</taxon>
        <taxon>rosids</taxon>
        <taxon>fabids</taxon>
        <taxon>Fabales</taxon>
        <taxon>Fabaceae</taxon>
        <taxon>Papilionoideae</taxon>
        <taxon>50 kb inversion clade</taxon>
        <taxon>genistoids sensu lato</taxon>
        <taxon>core genistoids</taxon>
        <taxon>Genisteae</taxon>
        <taxon>Lupinus</taxon>
    </lineage>
</organism>
<feature type="repeat" description="PPR" evidence="8">
    <location>
        <begin position="717"/>
        <end position="751"/>
    </location>
</feature>
<dbReference type="PANTHER" id="PTHR47936">
    <property type="entry name" value="PPR_LONG DOMAIN-CONTAINING PROTEIN"/>
    <property type="match status" value="1"/>
</dbReference>
<keyword evidence="3" id="KW-0677">Repeat</keyword>
<keyword evidence="6" id="KW-0804">Transcription</keyword>
<feature type="compositionally biased region" description="Low complexity" evidence="9">
    <location>
        <begin position="290"/>
        <end position="313"/>
    </location>
</feature>
<evidence type="ECO:0000256" key="3">
    <source>
        <dbReference type="ARBA" id="ARBA00022737"/>
    </source>
</evidence>
<keyword evidence="12" id="KW-1185">Reference proteome</keyword>
<keyword evidence="7" id="KW-0539">Nucleus</keyword>
<dbReference type="SMART" id="SM01019">
    <property type="entry name" value="B3"/>
    <property type="match status" value="1"/>
</dbReference>
<feature type="compositionally biased region" description="Acidic residues" evidence="9">
    <location>
        <begin position="14"/>
        <end position="23"/>
    </location>
</feature>
<keyword evidence="5" id="KW-0238">DNA-binding</keyword>
<comment type="caution">
    <text evidence="11">The sequence shown here is derived from an EMBL/GenBank/DDBJ whole genome shotgun (WGS) entry which is preliminary data.</text>
</comment>
<feature type="repeat" description="PPR" evidence="8">
    <location>
        <begin position="612"/>
        <end position="646"/>
    </location>
</feature>
<dbReference type="Gene3D" id="2.40.330.10">
    <property type="entry name" value="DNA-binding pseudobarrel domain"/>
    <property type="match status" value="1"/>
</dbReference>
<evidence type="ECO:0000259" key="10">
    <source>
        <dbReference type="PROSITE" id="PS50863"/>
    </source>
</evidence>
<dbReference type="Pfam" id="PF13041">
    <property type="entry name" value="PPR_2"/>
    <property type="match status" value="4"/>
</dbReference>
<evidence type="ECO:0000313" key="12">
    <source>
        <dbReference type="Proteomes" id="UP001497480"/>
    </source>
</evidence>
<evidence type="ECO:0000256" key="5">
    <source>
        <dbReference type="ARBA" id="ARBA00023125"/>
    </source>
</evidence>
<dbReference type="Pfam" id="PF12854">
    <property type="entry name" value="PPR_1"/>
    <property type="match status" value="1"/>
</dbReference>
<dbReference type="Pfam" id="PF13812">
    <property type="entry name" value="PPR_3"/>
    <property type="match status" value="1"/>
</dbReference>
<evidence type="ECO:0000313" key="11">
    <source>
        <dbReference type="EMBL" id="CAL0311279.1"/>
    </source>
</evidence>
<dbReference type="Pfam" id="PF02362">
    <property type="entry name" value="B3"/>
    <property type="match status" value="1"/>
</dbReference>
<dbReference type="AlphaFoldDB" id="A0AAV1WQG5"/>
<dbReference type="Proteomes" id="UP001497480">
    <property type="component" value="Unassembled WGS sequence"/>
</dbReference>
<dbReference type="PROSITE" id="PS50863">
    <property type="entry name" value="B3"/>
    <property type="match status" value="1"/>
</dbReference>
<evidence type="ECO:0000256" key="9">
    <source>
        <dbReference type="SAM" id="MobiDB-lite"/>
    </source>
</evidence>
<sequence>MDLIQQVKGYSDSREEEELDEEAPATTAEEIIRIPREESNRLHQKDEDSNNLMNQSKKHLEFMDLSLGRNNKNNEANFQQGVVIGGGCGISTNTTPHDATCSSSISSTNNNNDEREHMFEKVVTPSDVGKLNRLVIPKQHAEKYFPLDSSSNEKGLLLNFEDRNGKLWKFRYSYWNSSQSYVMTKGWSRFVKEKKLDSGDIVSFKRGVGDLYRHVLYIDWKRRLDHSHNHNLLHDPSSTPLFLPNQYSITWGGRLHSLPSPNASTSTMLPPHHNLNYNSPLYHTFHHHQQQQQQQQQQLQYQQQYYDGRSGSGSGLASAPLHVAMANSLSSTSLRAPYEDHSLSQSTRGTSTNASLVLCHVKCFTLLVSKVVSFYDSLFILSPPSPPPITAAAPKMFDFCQRYELRFDLVPSVLHSMAQDDVVLDSHSFKHLLDSSILSGDFILALQILDYMEKQRITLNPVMYNTFLVALVTKKQVPLALSIFFKLLQTDFDDSASSSSSIACNELLVALRKEDMKSEFKQVFDKLREKKGFVFDTWGYNICIHAFGCWGDLDICLTLFKEMKDNNNNGSSVVAPDLCTYNSLITVLCKVGKVNDALIVLEELKGSGHEPDEFTYRIVIQGCCKSCRIDEAMRVFNEMQNNGFRVSTVVYNSLLDGLFKARKVLEACQVFEKMVEEGVKTSCWTYNILIHGLLKNGRAEAAYTLFCDLKKKGQLVDGITYSIIVLQLCREGQLEEALKLMEEMESRGFVVDLVTITSLLINIHKHGRWDWADRLMKHVREGNLVPSVLKWKAGMEATLKNPPVKKKDFTSLFPSKGDFSEIMSFIASAQDTGLDSNDSEIKDEENDQWSSSPHMDKLANRVNSTSYSSHLFTPTRGQRVQEKGPDSFDIDMVNTFLAIFLSKGKLSLACKLFEIFSDAGVDPVNYTYNSMMSSFVKKGYYTEAWAILTEMGEKLCPTDIATYNMIIQGLGKMGRADLASSVLDRLLKQGGYLDIVMYNTLINALGKAGRIDEVNKFFEQMKSNGINPDVVTYNTLIEVHSKAGRLKDAYKFLKMMIDAGCTPNHVTDTTLDYLGREIDKLRYQRATILSEKDDAS</sequence>
<feature type="repeat" description="PPR" evidence="8">
    <location>
        <begin position="577"/>
        <end position="611"/>
    </location>
</feature>
<accession>A0AAV1WQG5</accession>
<dbReference type="InterPro" id="IPR015300">
    <property type="entry name" value="DNA-bd_pseudobarrel_sf"/>
</dbReference>
<protein>
    <recommendedName>
        <fullName evidence="10">TF-B3 domain-containing protein</fullName>
    </recommendedName>
</protein>
<dbReference type="CDD" id="cd10017">
    <property type="entry name" value="B3_DNA"/>
    <property type="match status" value="1"/>
</dbReference>
<dbReference type="PANTHER" id="PTHR47936:SF1">
    <property type="entry name" value="PENTATRICOPEPTIDE REPEAT-CONTAINING PROTEIN GUN1, CHLOROPLASTIC"/>
    <property type="match status" value="1"/>
</dbReference>
<dbReference type="InterPro" id="IPR011990">
    <property type="entry name" value="TPR-like_helical_dom_sf"/>
</dbReference>
<feature type="domain" description="TF-B3" evidence="10">
    <location>
        <begin position="119"/>
        <end position="221"/>
    </location>
</feature>
<evidence type="ECO:0000256" key="4">
    <source>
        <dbReference type="ARBA" id="ARBA00023015"/>
    </source>
</evidence>
<reference evidence="11 12" key="1">
    <citation type="submission" date="2024-03" db="EMBL/GenBank/DDBJ databases">
        <authorList>
            <person name="Martinez-Hernandez J."/>
        </authorList>
    </citation>
    <scope>NUCLEOTIDE SEQUENCE [LARGE SCALE GENOMIC DNA]</scope>
</reference>
<dbReference type="FunFam" id="2.40.330.10:FF:000002">
    <property type="entry name" value="B3 domain-containing protein"/>
    <property type="match status" value="1"/>
</dbReference>
<evidence type="ECO:0000256" key="1">
    <source>
        <dbReference type="ARBA" id="ARBA00004123"/>
    </source>
</evidence>
<evidence type="ECO:0000256" key="8">
    <source>
        <dbReference type="PROSITE-ProRule" id="PRU00708"/>
    </source>
</evidence>
<feature type="repeat" description="PPR" evidence="8">
    <location>
        <begin position="1029"/>
        <end position="1063"/>
    </location>
</feature>